<proteinExistence type="predicted"/>
<organism evidence="1 2">
    <name type="scientific">Nibea albiflora</name>
    <name type="common">Yellow drum</name>
    <name type="synonym">Corvina albiflora</name>
    <dbReference type="NCBI Taxonomy" id="240163"/>
    <lineage>
        <taxon>Eukaryota</taxon>
        <taxon>Metazoa</taxon>
        <taxon>Chordata</taxon>
        <taxon>Craniata</taxon>
        <taxon>Vertebrata</taxon>
        <taxon>Euteleostomi</taxon>
        <taxon>Actinopterygii</taxon>
        <taxon>Neopterygii</taxon>
        <taxon>Teleostei</taxon>
        <taxon>Neoteleostei</taxon>
        <taxon>Acanthomorphata</taxon>
        <taxon>Eupercaria</taxon>
        <taxon>Sciaenidae</taxon>
        <taxon>Nibea</taxon>
    </lineage>
</organism>
<accession>A0ACB7FLD3</accession>
<sequence>MYFCKGVCSRENIIIQTEKKTPAVTRRGRYSMEVNRGDGAFNVTMKRLKMADAGSYHCGVGRAFNVLYQEVNLIVLNIIISHECINTCAHTLFLANHPPSCPLKASIVPPGSRPSTTTTLQNQVETLPQGSFQSSTAPSPAVLTLPTAEEKTNQQVETKLTDTTVVIIVSVSLAVLVCAIIPLIFYGHCRAEWTVEDGINTEGFERGEVSFQCSHNFARKNHKYFCKDPCTATTDILATVKSGERVKSGRITLADSGNGVFTVTFSQLQLSDSGKYWCAVDRPGFDTFTAVHVTVKEAPNSTNGVEQNINTGTVWYIPVGLVAVALLTILMLVIYFRKCRTNSKPQQQVCSNGTDLISADERECPPTPMSTAAECSVDQIYENTCYSRGTAYSKHSVQEKHNITSTMCRTPLPPAISERSSDGALGKHANKPTAARNVTSKPKKSRTSDASAALISVKSKAVVGVEGQRFDFRCEYKDGQQNNTKYFCYYAEDNGCVNLIRTEEHNEWVENGRFSLYDNTSRAFFIVRVKKLILKDSRTYWCGVDIRSNPDEHSVIHLNVSPGLRETEAMSVTGEVGETVTIKCSHANAFSNVKYFCKGACRDEDVLISSRNTKKGSNDKYTIRDEGNTFIVTVSRLTEEDSGTYWCGIERVGVDTYNKVVLTVIQGKLVYIGAGLGVVVLALAVVILIFLRHRRRNVRASSEKVKDTVYATPFCQKQNAPNVPVSSSKDEETNGRATSNFSTMSVQHHDTGRASVSLVSATGQNEQDTHSVLSLMSFAPPLTFWFLHRTGTEKGLRREECEEWCAAGVSPEQSTNAGENREGNHADHDYEEMQMQNQQAGLGDEVPYVSADVKPPSDQPQYATVNFQKDSVSVSTDGNALPDMNKNCSSACDYSSVSATHRPAPEQHLYSTVTASKKP</sequence>
<reference evidence="1" key="1">
    <citation type="submission" date="2020-04" db="EMBL/GenBank/DDBJ databases">
        <title>A chromosome-scale assembly and high-density genetic map of the yellow drum (Nibea albiflora) genome.</title>
        <authorList>
            <person name="Xu D."/>
            <person name="Zhang W."/>
            <person name="Chen R."/>
            <person name="Tan P."/>
            <person name="Wang L."/>
            <person name="Song H."/>
            <person name="Tian L."/>
            <person name="Zhu Q."/>
            <person name="Wang B."/>
        </authorList>
    </citation>
    <scope>NUCLEOTIDE SEQUENCE</scope>
    <source>
        <strain evidence="1">ZJHYS-2018</strain>
    </source>
</reference>
<comment type="caution">
    <text evidence="1">The sequence shown here is derived from an EMBL/GenBank/DDBJ whole genome shotgun (WGS) entry which is preliminary data.</text>
</comment>
<protein>
    <submittedName>
        <fullName evidence="1">CMRF35-like molecule 5</fullName>
    </submittedName>
</protein>
<name>A0ACB7FLD3_NIBAL</name>
<evidence type="ECO:0000313" key="1">
    <source>
        <dbReference type="EMBL" id="KAG8015212.1"/>
    </source>
</evidence>
<gene>
    <name evidence="1" type="primary">CD300LD</name>
    <name evidence="1" type="ORF">GBF38_022549</name>
</gene>
<dbReference type="Proteomes" id="UP000805704">
    <property type="component" value="Chromosome 1"/>
</dbReference>
<keyword evidence="2" id="KW-1185">Reference proteome</keyword>
<evidence type="ECO:0000313" key="2">
    <source>
        <dbReference type="Proteomes" id="UP000805704"/>
    </source>
</evidence>
<dbReference type="EMBL" id="CM024789">
    <property type="protein sequence ID" value="KAG8015212.1"/>
    <property type="molecule type" value="Genomic_DNA"/>
</dbReference>